<evidence type="ECO:0000313" key="1">
    <source>
        <dbReference type="EMBL" id="ETO00195.1"/>
    </source>
</evidence>
<reference evidence="1 2" key="1">
    <citation type="journal article" date="2013" name="Curr. Biol.">
        <title>The Genome of the Foraminiferan Reticulomyxa filosa.</title>
        <authorList>
            <person name="Glockner G."/>
            <person name="Hulsmann N."/>
            <person name="Schleicher M."/>
            <person name="Noegel A.A."/>
            <person name="Eichinger L."/>
            <person name="Gallinger C."/>
            <person name="Pawlowski J."/>
            <person name="Sierra R."/>
            <person name="Euteneuer U."/>
            <person name="Pillet L."/>
            <person name="Moustafa A."/>
            <person name="Platzer M."/>
            <person name="Groth M."/>
            <person name="Szafranski K."/>
            <person name="Schliwa M."/>
        </authorList>
    </citation>
    <scope>NUCLEOTIDE SEQUENCE [LARGE SCALE GENOMIC DNA]</scope>
</reference>
<name>X6LHI8_RETFI</name>
<accession>X6LHI8</accession>
<sequence length="152" mass="18110">IHNYDWCVEYFGDIKEYVNIIELIISNEQKIQTVASDEMFADNTMFNFALEKLKNCDTEKFHQLIEPLCNVNQTLQEKIWKTDFKEMCVLARTILIIVKNQTFVMQLRQFLQADFPALFRIITKNDEVIVKKKKDEFVQARQQGNWHLEVTN</sequence>
<dbReference type="EMBL" id="ASPP01041690">
    <property type="protein sequence ID" value="ETO00195.1"/>
    <property type="molecule type" value="Genomic_DNA"/>
</dbReference>
<gene>
    <name evidence="1" type="ORF">RFI_37252</name>
</gene>
<keyword evidence="2" id="KW-1185">Reference proteome</keyword>
<comment type="caution">
    <text evidence="1">The sequence shown here is derived from an EMBL/GenBank/DDBJ whole genome shotgun (WGS) entry which is preliminary data.</text>
</comment>
<dbReference type="Proteomes" id="UP000023152">
    <property type="component" value="Unassembled WGS sequence"/>
</dbReference>
<feature type="non-terminal residue" evidence="1">
    <location>
        <position position="1"/>
    </location>
</feature>
<organism evidence="1 2">
    <name type="scientific">Reticulomyxa filosa</name>
    <dbReference type="NCBI Taxonomy" id="46433"/>
    <lineage>
        <taxon>Eukaryota</taxon>
        <taxon>Sar</taxon>
        <taxon>Rhizaria</taxon>
        <taxon>Retaria</taxon>
        <taxon>Foraminifera</taxon>
        <taxon>Monothalamids</taxon>
        <taxon>Reticulomyxidae</taxon>
        <taxon>Reticulomyxa</taxon>
    </lineage>
</organism>
<proteinExistence type="predicted"/>
<protein>
    <submittedName>
        <fullName evidence="1">Uncharacterized protein</fullName>
    </submittedName>
</protein>
<evidence type="ECO:0000313" key="2">
    <source>
        <dbReference type="Proteomes" id="UP000023152"/>
    </source>
</evidence>
<dbReference type="AlphaFoldDB" id="X6LHI8"/>